<organism evidence="2 3">
    <name type="scientific">Miscanthus lutarioriparius</name>
    <dbReference type="NCBI Taxonomy" id="422564"/>
    <lineage>
        <taxon>Eukaryota</taxon>
        <taxon>Viridiplantae</taxon>
        <taxon>Streptophyta</taxon>
        <taxon>Embryophyta</taxon>
        <taxon>Tracheophyta</taxon>
        <taxon>Spermatophyta</taxon>
        <taxon>Magnoliopsida</taxon>
        <taxon>Liliopsida</taxon>
        <taxon>Poales</taxon>
        <taxon>Poaceae</taxon>
        <taxon>PACMAD clade</taxon>
        <taxon>Panicoideae</taxon>
        <taxon>Andropogonodae</taxon>
        <taxon>Andropogoneae</taxon>
        <taxon>Saccharinae</taxon>
        <taxon>Miscanthus</taxon>
    </lineage>
</organism>
<evidence type="ECO:0000256" key="1">
    <source>
        <dbReference type="SAM" id="MobiDB-lite"/>
    </source>
</evidence>
<dbReference type="EMBL" id="CAJGYO010000009">
    <property type="protein sequence ID" value="CAD6254712.1"/>
    <property type="molecule type" value="Genomic_DNA"/>
</dbReference>
<evidence type="ECO:0000313" key="2">
    <source>
        <dbReference type="EMBL" id="CAD6254712.1"/>
    </source>
</evidence>
<sequence length="126" mass="14216">MGRGRRSGEQRNQATSSHELKKKRRSRTGKGINLRNSSQRPRTEEEGEIENGNSLQPGSTWQGRKLVAGGQRVGTEARRQRCAATWGRRRRRREAARGRADRRRLVAGGRRTRALRRCVGEAEAAA</sequence>
<feature type="region of interest" description="Disordered" evidence="1">
    <location>
        <begin position="1"/>
        <end position="101"/>
    </location>
</feature>
<dbReference type="AlphaFoldDB" id="A0A811Q6P0"/>
<gene>
    <name evidence="2" type="ORF">NCGR_LOCUS38314</name>
</gene>
<protein>
    <submittedName>
        <fullName evidence="2">Uncharacterized protein</fullName>
    </submittedName>
</protein>
<name>A0A811Q6P0_9POAL</name>
<proteinExistence type="predicted"/>
<evidence type="ECO:0000313" key="3">
    <source>
        <dbReference type="Proteomes" id="UP000604825"/>
    </source>
</evidence>
<accession>A0A811Q6P0</accession>
<feature type="compositionally biased region" description="Polar residues" evidence="1">
    <location>
        <begin position="51"/>
        <end position="62"/>
    </location>
</feature>
<keyword evidence="3" id="KW-1185">Reference proteome</keyword>
<comment type="caution">
    <text evidence="2">The sequence shown here is derived from an EMBL/GenBank/DDBJ whole genome shotgun (WGS) entry which is preliminary data.</text>
</comment>
<dbReference type="Proteomes" id="UP000604825">
    <property type="component" value="Unassembled WGS sequence"/>
</dbReference>
<reference evidence="2" key="1">
    <citation type="submission" date="2020-10" db="EMBL/GenBank/DDBJ databases">
        <authorList>
            <person name="Han B."/>
            <person name="Lu T."/>
            <person name="Zhao Q."/>
            <person name="Huang X."/>
            <person name="Zhao Y."/>
        </authorList>
    </citation>
    <scope>NUCLEOTIDE SEQUENCE</scope>
</reference>